<comment type="caution">
    <text evidence="2">The sequence shown here is derived from an EMBL/GenBank/DDBJ whole genome shotgun (WGS) entry which is preliminary data.</text>
</comment>
<protein>
    <recommendedName>
        <fullName evidence="4">Endosialidase-like protein</fullName>
    </recommendedName>
</protein>
<keyword evidence="1" id="KW-0732">Signal</keyword>
<evidence type="ECO:0008006" key="4">
    <source>
        <dbReference type="Google" id="ProtNLM"/>
    </source>
</evidence>
<gene>
    <name evidence="2" type="ORF">ABR189_03715</name>
</gene>
<accession>A0ABV2T2U9</accession>
<organism evidence="2 3">
    <name type="scientific">Chitinophaga defluvii</name>
    <dbReference type="NCBI Taxonomy" id="3163343"/>
    <lineage>
        <taxon>Bacteria</taxon>
        <taxon>Pseudomonadati</taxon>
        <taxon>Bacteroidota</taxon>
        <taxon>Chitinophagia</taxon>
        <taxon>Chitinophagales</taxon>
        <taxon>Chitinophagaceae</taxon>
        <taxon>Chitinophaga</taxon>
    </lineage>
</organism>
<feature type="chain" id="PRO_5046908078" description="Endosialidase-like protein" evidence="1">
    <location>
        <begin position="24"/>
        <end position="365"/>
    </location>
</feature>
<dbReference type="EMBL" id="JBEXAC010000001">
    <property type="protein sequence ID" value="MET6996454.1"/>
    <property type="molecule type" value="Genomic_DNA"/>
</dbReference>
<reference evidence="2 3" key="1">
    <citation type="submission" date="2024-06" db="EMBL/GenBank/DDBJ databases">
        <title>Chitinophaga defluvii sp. nov., isolated from municipal sewage.</title>
        <authorList>
            <person name="Zhang L."/>
        </authorList>
    </citation>
    <scope>NUCLEOTIDE SEQUENCE [LARGE SCALE GENOMIC DNA]</scope>
    <source>
        <strain evidence="2 3">H8</strain>
    </source>
</reference>
<evidence type="ECO:0000256" key="1">
    <source>
        <dbReference type="SAM" id="SignalP"/>
    </source>
</evidence>
<keyword evidence="3" id="KW-1185">Reference proteome</keyword>
<proteinExistence type="predicted"/>
<feature type="signal peptide" evidence="1">
    <location>
        <begin position="1"/>
        <end position="23"/>
    </location>
</feature>
<name>A0ABV2T2U9_9BACT</name>
<dbReference type="RefSeq" id="WP_354659096.1">
    <property type="nucleotide sequence ID" value="NZ_JBEXAC010000001.1"/>
</dbReference>
<evidence type="ECO:0000313" key="3">
    <source>
        <dbReference type="Proteomes" id="UP001549749"/>
    </source>
</evidence>
<evidence type="ECO:0000313" key="2">
    <source>
        <dbReference type="EMBL" id="MET6996454.1"/>
    </source>
</evidence>
<dbReference type="Proteomes" id="UP001549749">
    <property type="component" value="Unassembled WGS sequence"/>
</dbReference>
<sequence>MNRKFKTVSLILFMMAASTVSKAQWATSGTGIYNTNTGNVGLGTTSPQSLLHVNAVPNSTVARFTQSNIPFGDAYLNIKSNVADPNTFVPSIVGRSNASRPFALTLIAEVEDITPSGLDISYGAVMLDGRSKTGTKLVNNNILAINNANQNLVLVKADGSVGIGTNSPTSTLDVNGAIKGKMLGMWEGTDKIGFIGRGAFSTGGWSATPNILAITYHARDFAIGGWRKSDSLWGGARLYINSDNGNVLIGKTSQTNTSYKLDVNGNIRANKIVVNTTGADFVFEPDYKLPALQELEMYILQHRHLPGIAPAAQMQKEGVDLGEHQTQLLQKIEELTLHLIQLDKKVTAQQQVIAEQAKQLEALKK</sequence>